<feature type="region of interest" description="Disordered" evidence="1">
    <location>
        <begin position="143"/>
        <end position="179"/>
    </location>
</feature>
<evidence type="ECO:0000313" key="2">
    <source>
        <dbReference type="EMBL" id="ROT40448.1"/>
    </source>
</evidence>
<dbReference type="EMBL" id="ML119052">
    <property type="protein sequence ID" value="ROT40448.1"/>
    <property type="molecule type" value="Genomic_DNA"/>
</dbReference>
<name>A0A3N2Q183_SODAK</name>
<accession>A0A3N2Q183</accession>
<feature type="compositionally biased region" description="Polar residues" evidence="1">
    <location>
        <begin position="163"/>
        <end position="175"/>
    </location>
</feature>
<reference evidence="2 3" key="1">
    <citation type="journal article" date="2018" name="Mol. Ecol.">
        <title>The obligate alkalophilic soda-lake fungus Sodiomyces alkalinus has shifted to a protein diet.</title>
        <authorList>
            <person name="Grum-Grzhimaylo A.A."/>
            <person name="Falkoski D.L."/>
            <person name="van den Heuvel J."/>
            <person name="Valero-Jimenez C.A."/>
            <person name="Min B."/>
            <person name="Choi I.G."/>
            <person name="Lipzen A."/>
            <person name="Daum C.G."/>
            <person name="Aanen D.K."/>
            <person name="Tsang A."/>
            <person name="Henrissat B."/>
            <person name="Bilanenko E.N."/>
            <person name="de Vries R.P."/>
            <person name="van Kan J.A.L."/>
            <person name="Grigoriev I.V."/>
            <person name="Debets A.J.M."/>
        </authorList>
    </citation>
    <scope>NUCLEOTIDE SEQUENCE [LARGE SCALE GENOMIC DNA]</scope>
    <source>
        <strain evidence="2 3">F11</strain>
    </source>
</reference>
<keyword evidence="3" id="KW-1185">Reference proteome</keyword>
<sequence>MHEILAQHPSFFGGFEPTCLTDLPAGWAKANCHYGGILKAARISVSASSKSQLLALPNASVAEAGRKKGIHGCPTCTVDLEVIRIQGVEPLNFDSGARRKPNMKPPGPNNNELQKLCFNAPRWFFTSIHLKHQLTRRAIPIRNNYYPKTNGPTRGKQGRPGSETGSSEASDTDLATPTLVDGVLDPPTTITGVNMVLPVNHITLKRLKHANPPEDARGRPRAMPSLSCMQSSTPTRQKMQVVARFSSFWKDFTAPNAVQPMLGSMHAVTIPNGPTVQNKPPPFPWVLNMTQSGPSYGVGRRSKDETEDGGRPLPIANVRLP</sequence>
<gene>
    <name evidence="2" type="ORF">SODALDRAFT_356432</name>
</gene>
<proteinExistence type="predicted"/>
<dbReference type="AlphaFoldDB" id="A0A3N2Q183"/>
<feature type="region of interest" description="Disordered" evidence="1">
    <location>
        <begin position="291"/>
        <end position="321"/>
    </location>
</feature>
<dbReference type="RefSeq" id="XP_028468254.1">
    <property type="nucleotide sequence ID" value="XM_028613905.1"/>
</dbReference>
<dbReference type="Proteomes" id="UP000272025">
    <property type="component" value="Unassembled WGS sequence"/>
</dbReference>
<feature type="compositionally biased region" description="Basic and acidic residues" evidence="1">
    <location>
        <begin position="301"/>
        <end position="310"/>
    </location>
</feature>
<dbReference type="GeneID" id="39582383"/>
<organism evidence="2 3">
    <name type="scientific">Sodiomyces alkalinus (strain CBS 110278 / VKM F-3762 / F11)</name>
    <name type="common">Alkaliphilic filamentous fungus</name>
    <dbReference type="NCBI Taxonomy" id="1314773"/>
    <lineage>
        <taxon>Eukaryota</taxon>
        <taxon>Fungi</taxon>
        <taxon>Dikarya</taxon>
        <taxon>Ascomycota</taxon>
        <taxon>Pezizomycotina</taxon>
        <taxon>Sordariomycetes</taxon>
        <taxon>Hypocreomycetidae</taxon>
        <taxon>Glomerellales</taxon>
        <taxon>Plectosphaerellaceae</taxon>
        <taxon>Sodiomyces</taxon>
    </lineage>
</organism>
<protein>
    <submittedName>
        <fullName evidence="2">Uncharacterized protein</fullName>
    </submittedName>
</protein>
<evidence type="ECO:0000313" key="3">
    <source>
        <dbReference type="Proteomes" id="UP000272025"/>
    </source>
</evidence>
<feature type="region of interest" description="Disordered" evidence="1">
    <location>
        <begin position="210"/>
        <end position="234"/>
    </location>
</feature>
<evidence type="ECO:0000256" key="1">
    <source>
        <dbReference type="SAM" id="MobiDB-lite"/>
    </source>
</evidence>